<keyword evidence="3" id="KW-0786">Thiamine pyrophosphate</keyword>
<feature type="compositionally biased region" description="Basic and acidic residues" evidence="4">
    <location>
        <begin position="325"/>
        <end position="339"/>
    </location>
</feature>
<dbReference type="InterPro" id="IPR050642">
    <property type="entry name" value="PDH_E1_Alpha_Subunit"/>
</dbReference>
<proteinExistence type="predicted"/>
<evidence type="ECO:0000256" key="1">
    <source>
        <dbReference type="ARBA" id="ARBA00001964"/>
    </source>
</evidence>
<dbReference type="PANTHER" id="PTHR11516">
    <property type="entry name" value="PYRUVATE DEHYDROGENASE E1 COMPONENT, ALPHA SUBUNIT BACTERIAL AND ORGANELLAR"/>
    <property type="match status" value="1"/>
</dbReference>
<dbReference type="CDD" id="cd02000">
    <property type="entry name" value="TPP_E1_PDC_ADC_BCADC"/>
    <property type="match status" value="1"/>
</dbReference>
<evidence type="ECO:0000259" key="5">
    <source>
        <dbReference type="Pfam" id="PF00676"/>
    </source>
</evidence>
<feature type="domain" description="Dehydrogenase E1 component" evidence="5">
    <location>
        <begin position="26"/>
        <end position="322"/>
    </location>
</feature>
<evidence type="ECO:0000256" key="3">
    <source>
        <dbReference type="ARBA" id="ARBA00023052"/>
    </source>
</evidence>
<reference evidence="6 7" key="2">
    <citation type="journal article" date="2022" name="Arch. Microbiol.">
        <title>Rhodococcus pseudokoreensis sp. nov. isolated from the rhizosphere of young M26 apple rootstocks.</title>
        <authorList>
            <person name="Kampfer P."/>
            <person name="Glaeser S.P."/>
            <person name="Blom J."/>
            <person name="Wolf J."/>
            <person name="Benning S."/>
            <person name="Schloter M."/>
            <person name="Neumann-Schaal M."/>
        </authorList>
    </citation>
    <scope>NUCLEOTIDE SEQUENCE [LARGE SCALE GENOMIC DNA]</scope>
    <source>
        <strain evidence="6 7">R79</strain>
    </source>
</reference>
<name>A0A974W7M3_9NOCA</name>
<dbReference type="Proteomes" id="UP000662986">
    <property type="component" value="Chromosome"/>
</dbReference>
<sequence length="339" mass="36555">MTQSPTTEQVDVGDLSTDDLREMYKTMRLITVTGERAVVEVKAGRLKSAFYPVRGLEGSCAALGSAMRPEDQIVSTYRSLGDALAKRSSLRRIIAEIYGKADGTSKGKGGAMHLHDQEAGFITSTGVVGAGLPIAVGLALAASIRGEKRAVVATFGDGSTSIGAWHEAMNLAGLWKLPVVFVCQNNQWAEHTPIDEYAAVTDLESRARAYGMTTAKVDGFDPIRTARVLSEATARARAGEGPSFVEVVTYRLTGHSGSSDYSYMPKDQLAAATERDPAPAFRRWLLDAEIVDETALEEIDKQVAAEVDDAFEFAQNAPQPNASERYTDVFADERQVPKS</sequence>
<keyword evidence="7" id="KW-1185">Reference proteome</keyword>
<accession>A0A974W7M3</accession>
<dbReference type="Gene3D" id="3.40.50.970">
    <property type="match status" value="1"/>
</dbReference>
<evidence type="ECO:0000256" key="2">
    <source>
        <dbReference type="ARBA" id="ARBA00023002"/>
    </source>
</evidence>
<keyword evidence="2" id="KW-0560">Oxidoreductase</keyword>
<dbReference type="InterPro" id="IPR029061">
    <property type="entry name" value="THDP-binding"/>
</dbReference>
<reference evidence="6 7" key="1">
    <citation type="journal article" date="2021" name="Microbiol. Resour. Announc.">
        <title>Complete Genome Sequences of Two Rhodococcus sp. Strains with Large and Linear Chromosomes, Isolated from Apple Rhizosphere.</title>
        <authorList>
            <person name="Benning S."/>
            <person name="Brugnone N."/>
            <person name="Siani R."/>
            <person name="Kublik S."/>
            <person name="Schloter M."/>
            <person name="Rad V."/>
        </authorList>
    </citation>
    <scope>NUCLEOTIDE SEQUENCE [LARGE SCALE GENOMIC DNA]</scope>
    <source>
        <strain evidence="6 7">R79</strain>
    </source>
</reference>
<dbReference type="PANTHER" id="PTHR11516:SF41">
    <property type="entry name" value="3-METHYL-2-OXOBUTANOATE DEHYDROGENASE SUBUNIT ALPHA"/>
    <property type="match status" value="1"/>
</dbReference>
<dbReference type="Pfam" id="PF00676">
    <property type="entry name" value="E1_dh"/>
    <property type="match status" value="1"/>
</dbReference>
<evidence type="ECO:0000256" key="4">
    <source>
        <dbReference type="SAM" id="MobiDB-lite"/>
    </source>
</evidence>
<dbReference type="RefSeq" id="WP_206008471.1">
    <property type="nucleotide sequence ID" value="NZ_CP070619.1"/>
</dbReference>
<evidence type="ECO:0000313" key="6">
    <source>
        <dbReference type="EMBL" id="QSE92105.1"/>
    </source>
</evidence>
<evidence type="ECO:0000313" key="7">
    <source>
        <dbReference type="Proteomes" id="UP000662986"/>
    </source>
</evidence>
<comment type="cofactor">
    <cofactor evidence="1">
        <name>thiamine diphosphate</name>
        <dbReference type="ChEBI" id="CHEBI:58937"/>
    </cofactor>
</comment>
<dbReference type="InterPro" id="IPR001017">
    <property type="entry name" value="DH_E1"/>
</dbReference>
<dbReference type="EMBL" id="CP070619">
    <property type="protein sequence ID" value="QSE92105.1"/>
    <property type="molecule type" value="Genomic_DNA"/>
</dbReference>
<feature type="region of interest" description="Disordered" evidence="4">
    <location>
        <begin position="312"/>
        <end position="339"/>
    </location>
</feature>
<protein>
    <submittedName>
        <fullName evidence="6">Thiamine pyrophosphate-dependent dehydrogenase E1 component subunit alpha</fullName>
    </submittedName>
</protein>
<organism evidence="6 7">
    <name type="scientific">Rhodococcus pseudokoreensis</name>
    <dbReference type="NCBI Taxonomy" id="2811421"/>
    <lineage>
        <taxon>Bacteria</taxon>
        <taxon>Bacillati</taxon>
        <taxon>Actinomycetota</taxon>
        <taxon>Actinomycetes</taxon>
        <taxon>Mycobacteriales</taxon>
        <taxon>Nocardiaceae</taxon>
        <taxon>Rhodococcus</taxon>
    </lineage>
</organism>
<dbReference type="SUPFAM" id="SSF52518">
    <property type="entry name" value="Thiamin diphosphate-binding fold (THDP-binding)"/>
    <property type="match status" value="1"/>
</dbReference>
<gene>
    <name evidence="6" type="ORF">JWS13_27455</name>
</gene>